<keyword evidence="2" id="KW-0472">Membrane</keyword>
<dbReference type="InterPro" id="IPR008780">
    <property type="entry name" value="Plasmodium_Vir"/>
</dbReference>
<evidence type="ECO:0000313" key="3">
    <source>
        <dbReference type="EMBL" id="SBS91500.1"/>
    </source>
</evidence>
<feature type="compositionally biased region" description="Basic and acidic residues" evidence="1">
    <location>
        <begin position="215"/>
        <end position="225"/>
    </location>
</feature>
<evidence type="ECO:0000313" key="4">
    <source>
        <dbReference type="Proteomes" id="UP000078560"/>
    </source>
</evidence>
<dbReference type="Proteomes" id="UP000078560">
    <property type="component" value="Unassembled WGS sequence"/>
</dbReference>
<evidence type="ECO:0000256" key="1">
    <source>
        <dbReference type="SAM" id="MobiDB-lite"/>
    </source>
</evidence>
<proteinExistence type="predicted"/>
<dbReference type="Pfam" id="PF05795">
    <property type="entry name" value="Plasmodium_Vir"/>
    <property type="match status" value="2"/>
</dbReference>
<protein>
    <submittedName>
        <fullName evidence="3">PIR Superfamily Protein</fullName>
    </submittedName>
</protein>
<organism evidence="3 4">
    <name type="scientific">Plasmodium ovale curtisi</name>
    <dbReference type="NCBI Taxonomy" id="864141"/>
    <lineage>
        <taxon>Eukaryota</taxon>
        <taxon>Sar</taxon>
        <taxon>Alveolata</taxon>
        <taxon>Apicomplexa</taxon>
        <taxon>Aconoidasida</taxon>
        <taxon>Haemosporida</taxon>
        <taxon>Plasmodiidae</taxon>
        <taxon>Plasmodium</taxon>
        <taxon>Plasmodium (Plasmodium)</taxon>
    </lineage>
</organism>
<feature type="transmembrane region" description="Helical" evidence="2">
    <location>
        <begin position="517"/>
        <end position="538"/>
    </location>
</feature>
<dbReference type="EMBL" id="FLQU01001114">
    <property type="protein sequence ID" value="SBS91500.1"/>
    <property type="molecule type" value="Genomic_DNA"/>
</dbReference>
<dbReference type="AlphaFoldDB" id="A0A1A8WEY4"/>
<sequence length="593" mass="70810">MSDVSLDETLLGLLDGISGSPSLNEYYESLSVAYNNGVTTEEFWHIYEKYKGIDPRKSCKYLNYWFLGKLKGDDFSENDIDPLCLSWKAFVKNKRKENTCDCMIYNKFNKDELKTKKKLFDFFEYYYSIKSKLGNNTTKKKDDYCKYIKEIFDIYKKVDKENNTKESVSYREEILLFRKLYNNCELIFLEKKCRNLCLHSVYYKRDKNSCPSNKKPPEKDDEKESTLSNTRELFTLNENTGIVDKKENGEDKLPAYKVYDKLNNTENKDDYCNDCNDILFLEEDYPGINDLCKMMAKNLRKLHELIENEDNSERCSYFKHWLYNEVGKIFKYKWKDIHASLDSAKLMKVGYNIIYELNYINSCFYNFDCSFEECKEMKILYNYFKNFDSINCDKNSDNEKCIQTFCNDVTYINNLYDKNIEKCCTCYSYPKPSCENNCEDYFKCEEKYNSNNLYLSLKCKEKTGKDLTKLVKFKIIDQNVIFLTKKSQEKTESRYTIEISSVSTSENTNNTLKYDPFYSIVLFLFSIIGIFLLFFIFYKFTPFGSFFHNKILRKKKTKYNLYEEDRRQLIIKNSNYENGNSRNRRMQLAYHTV</sequence>
<accession>A0A1A8WEY4</accession>
<feature type="region of interest" description="Disordered" evidence="1">
    <location>
        <begin position="208"/>
        <end position="228"/>
    </location>
</feature>
<name>A0A1A8WEY4_PLAOA</name>
<gene>
    <name evidence="3" type="ORF">POVCU2_0067860</name>
</gene>
<keyword evidence="2" id="KW-1133">Transmembrane helix</keyword>
<keyword evidence="2" id="KW-0812">Transmembrane</keyword>
<reference evidence="4" key="1">
    <citation type="submission" date="2016-05" db="EMBL/GenBank/DDBJ databases">
        <authorList>
            <person name="Naeem Raeece"/>
        </authorList>
    </citation>
    <scope>NUCLEOTIDE SEQUENCE [LARGE SCALE GENOMIC DNA]</scope>
</reference>
<evidence type="ECO:0000256" key="2">
    <source>
        <dbReference type="SAM" id="Phobius"/>
    </source>
</evidence>